<gene>
    <name evidence="4" type="ORF">I6N95_09050</name>
</gene>
<keyword evidence="2" id="KW-0732">Signal</keyword>
<name>A0A940P509_9ENTE</name>
<protein>
    <submittedName>
        <fullName evidence="4">WxL domain-containing protein</fullName>
    </submittedName>
</protein>
<dbReference type="RefSeq" id="WP_209526818.1">
    <property type="nucleotide sequence ID" value="NZ_JAEEGA010000005.1"/>
</dbReference>
<dbReference type="InterPro" id="IPR027994">
    <property type="entry name" value="WxL_dom"/>
</dbReference>
<feature type="chain" id="PRO_5037543387" evidence="2">
    <location>
        <begin position="28"/>
        <end position="267"/>
    </location>
</feature>
<evidence type="ECO:0000259" key="3">
    <source>
        <dbReference type="Pfam" id="PF13731"/>
    </source>
</evidence>
<dbReference type="Pfam" id="PF13731">
    <property type="entry name" value="WxL"/>
    <property type="match status" value="1"/>
</dbReference>
<organism evidence="4 5">
    <name type="scientific">Vagococcus allomyrinae</name>
    <dbReference type="NCBI Taxonomy" id="2794353"/>
    <lineage>
        <taxon>Bacteria</taxon>
        <taxon>Bacillati</taxon>
        <taxon>Bacillota</taxon>
        <taxon>Bacilli</taxon>
        <taxon>Lactobacillales</taxon>
        <taxon>Enterococcaceae</taxon>
        <taxon>Vagococcus</taxon>
    </lineage>
</organism>
<evidence type="ECO:0000313" key="4">
    <source>
        <dbReference type="EMBL" id="MBP1041150.1"/>
    </source>
</evidence>
<feature type="signal peptide" evidence="2">
    <location>
        <begin position="1"/>
        <end position="27"/>
    </location>
</feature>
<feature type="region of interest" description="Disordered" evidence="1">
    <location>
        <begin position="37"/>
        <end position="64"/>
    </location>
</feature>
<dbReference type="EMBL" id="JAEEGA010000005">
    <property type="protein sequence ID" value="MBP1041150.1"/>
    <property type="molecule type" value="Genomic_DNA"/>
</dbReference>
<feature type="domain" description="WxL" evidence="3">
    <location>
        <begin position="28"/>
        <end position="267"/>
    </location>
</feature>
<sequence length="267" mass="29855">MTIKLYRRMSLGLLPFLLLLPKYIVQADQLTEDGSVTVKGAGTTIPMDPEKPGEPVNPGPGPSTEGSLRIDFISNLNFGRAEITEKKRQFFSQAQLFYSDTSPRGYYIQITDERQRADGWTLQVKQEYQFRNTVIAHKSEQELKGSVLSFDNGWANSLGVSVMKAPIVTRDTIELNAIGESYEVAKAENNTGMGIWTIEFGASETNDTNQKVTISPLKDTNNEPILDSNYQKQAYSNSAVSLTVPKETRIFPVEYETEITWTLAKLP</sequence>
<accession>A0A940P509</accession>
<evidence type="ECO:0000256" key="2">
    <source>
        <dbReference type="SAM" id="SignalP"/>
    </source>
</evidence>
<dbReference type="Proteomes" id="UP000674938">
    <property type="component" value="Unassembled WGS sequence"/>
</dbReference>
<comment type="caution">
    <text evidence="4">The sequence shown here is derived from an EMBL/GenBank/DDBJ whole genome shotgun (WGS) entry which is preliminary data.</text>
</comment>
<evidence type="ECO:0000256" key="1">
    <source>
        <dbReference type="SAM" id="MobiDB-lite"/>
    </source>
</evidence>
<reference evidence="4" key="1">
    <citation type="submission" date="2020-12" db="EMBL/GenBank/DDBJ databases">
        <title>Vagococcus allomyrinae sp. nov. and Enterococcus lavae sp. nov., isolated from the larvae of Allomyrina dichotoma.</title>
        <authorList>
            <person name="Lee S.D."/>
        </authorList>
    </citation>
    <scope>NUCLEOTIDE SEQUENCE</scope>
    <source>
        <strain evidence="4">BWB3-3</strain>
    </source>
</reference>
<proteinExistence type="predicted"/>
<dbReference type="AlphaFoldDB" id="A0A940P509"/>
<evidence type="ECO:0000313" key="5">
    <source>
        <dbReference type="Proteomes" id="UP000674938"/>
    </source>
</evidence>
<keyword evidence="5" id="KW-1185">Reference proteome</keyword>